<comment type="caution">
    <text evidence="1">The sequence shown here is derived from an EMBL/GenBank/DDBJ whole genome shotgun (WGS) entry which is preliminary data.</text>
</comment>
<evidence type="ECO:0000313" key="1">
    <source>
        <dbReference type="EMBL" id="KAK2146294.1"/>
    </source>
</evidence>
<gene>
    <name evidence="1" type="ORF">LSH36_618g01069</name>
</gene>
<dbReference type="Proteomes" id="UP001208570">
    <property type="component" value="Unassembled WGS sequence"/>
</dbReference>
<reference evidence="1" key="1">
    <citation type="journal article" date="2023" name="Mol. Biol. Evol.">
        <title>Third-Generation Sequencing Reveals the Adaptive Role of the Epigenome in Three Deep-Sea Polychaetes.</title>
        <authorList>
            <person name="Perez M."/>
            <person name="Aroh O."/>
            <person name="Sun Y."/>
            <person name="Lan Y."/>
            <person name="Juniper S.K."/>
            <person name="Young C.R."/>
            <person name="Angers B."/>
            <person name="Qian P.Y."/>
        </authorList>
    </citation>
    <scope>NUCLEOTIDE SEQUENCE</scope>
    <source>
        <strain evidence="1">P08H-3</strain>
    </source>
</reference>
<organism evidence="1 2">
    <name type="scientific">Paralvinella palmiformis</name>
    <dbReference type="NCBI Taxonomy" id="53620"/>
    <lineage>
        <taxon>Eukaryota</taxon>
        <taxon>Metazoa</taxon>
        <taxon>Spiralia</taxon>
        <taxon>Lophotrochozoa</taxon>
        <taxon>Annelida</taxon>
        <taxon>Polychaeta</taxon>
        <taxon>Sedentaria</taxon>
        <taxon>Canalipalpata</taxon>
        <taxon>Terebellida</taxon>
        <taxon>Terebelliformia</taxon>
        <taxon>Alvinellidae</taxon>
        <taxon>Paralvinella</taxon>
    </lineage>
</organism>
<sequence length="79" mass="9333">DEDEEDEELMSSDRSELFSEDPFEDLGIHESFGDEQVHPVTPMSGREAVQYFTECYHLGKIKFLYFNIAPNIRYKPYHL</sequence>
<keyword evidence="2" id="KW-1185">Reference proteome</keyword>
<dbReference type="EMBL" id="JAODUP010000618">
    <property type="protein sequence ID" value="KAK2146294.1"/>
    <property type="molecule type" value="Genomic_DNA"/>
</dbReference>
<feature type="non-terminal residue" evidence="1">
    <location>
        <position position="79"/>
    </location>
</feature>
<protein>
    <submittedName>
        <fullName evidence="1">Uncharacterized protein</fullName>
    </submittedName>
</protein>
<accession>A0AAD9J4K7</accession>
<feature type="non-terminal residue" evidence="1">
    <location>
        <position position="1"/>
    </location>
</feature>
<name>A0AAD9J4K7_9ANNE</name>
<evidence type="ECO:0000313" key="2">
    <source>
        <dbReference type="Proteomes" id="UP001208570"/>
    </source>
</evidence>
<proteinExistence type="predicted"/>
<dbReference type="AlphaFoldDB" id="A0AAD9J4K7"/>